<keyword evidence="1" id="KW-0812">Transmembrane</keyword>
<evidence type="ECO:0000313" key="2">
    <source>
        <dbReference type="EMBL" id="KIY47508.1"/>
    </source>
</evidence>
<dbReference type="Proteomes" id="UP000054144">
    <property type="component" value="Unassembled WGS sequence"/>
</dbReference>
<keyword evidence="1" id="KW-0472">Membrane</keyword>
<keyword evidence="3" id="KW-1185">Reference proteome</keyword>
<keyword evidence="1" id="KW-1133">Transmembrane helix</keyword>
<protein>
    <submittedName>
        <fullName evidence="2">Uncharacterized protein</fullName>
    </submittedName>
</protein>
<gene>
    <name evidence="2" type="ORF">FISHEDRAFT_59622</name>
</gene>
<organism evidence="2 3">
    <name type="scientific">Fistulina hepatica ATCC 64428</name>
    <dbReference type="NCBI Taxonomy" id="1128425"/>
    <lineage>
        <taxon>Eukaryota</taxon>
        <taxon>Fungi</taxon>
        <taxon>Dikarya</taxon>
        <taxon>Basidiomycota</taxon>
        <taxon>Agaricomycotina</taxon>
        <taxon>Agaricomycetes</taxon>
        <taxon>Agaricomycetidae</taxon>
        <taxon>Agaricales</taxon>
        <taxon>Fistulinaceae</taxon>
        <taxon>Fistulina</taxon>
    </lineage>
</organism>
<feature type="transmembrane region" description="Helical" evidence="1">
    <location>
        <begin position="20"/>
        <end position="43"/>
    </location>
</feature>
<reference evidence="2 3" key="1">
    <citation type="journal article" date="2015" name="Fungal Genet. Biol.">
        <title>Evolution of novel wood decay mechanisms in Agaricales revealed by the genome sequences of Fistulina hepatica and Cylindrobasidium torrendii.</title>
        <authorList>
            <person name="Floudas D."/>
            <person name="Held B.W."/>
            <person name="Riley R."/>
            <person name="Nagy L.G."/>
            <person name="Koehler G."/>
            <person name="Ransdell A.S."/>
            <person name="Younus H."/>
            <person name="Chow J."/>
            <person name="Chiniquy J."/>
            <person name="Lipzen A."/>
            <person name="Tritt A."/>
            <person name="Sun H."/>
            <person name="Haridas S."/>
            <person name="LaButti K."/>
            <person name="Ohm R.A."/>
            <person name="Kues U."/>
            <person name="Blanchette R.A."/>
            <person name="Grigoriev I.V."/>
            <person name="Minto R.E."/>
            <person name="Hibbett D.S."/>
        </authorList>
    </citation>
    <scope>NUCLEOTIDE SEQUENCE [LARGE SCALE GENOMIC DNA]</scope>
    <source>
        <strain evidence="2 3">ATCC 64428</strain>
    </source>
</reference>
<evidence type="ECO:0000256" key="1">
    <source>
        <dbReference type="SAM" id="Phobius"/>
    </source>
</evidence>
<name>A0A0D7A9L0_9AGAR</name>
<proteinExistence type="predicted"/>
<evidence type="ECO:0000313" key="3">
    <source>
        <dbReference type="Proteomes" id="UP000054144"/>
    </source>
</evidence>
<dbReference type="EMBL" id="KN881933">
    <property type="protein sequence ID" value="KIY47508.1"/>
    <property type="molecule type" value="Genomic_DNA"/>
</dbReference>
<accession>A0A0D7A9L0</accession>
<dbReference type="AlphaFoldDB" id="A0A0D7A9L0"/>
<sequence>MSSSENSGSNSALTNTTPALMFYIIASVAIGGGLLMLVMRIILRRRHTRNGRTVRDDPGDPESLAALDPPKLWDVYAYPHKQQQQTHNASDSAIQPLSLRYLMGGGLTEKALAQDNDSTHSSNRSTQTSRVHFEVAEKPIMAELGIVVEMPRQDSNTCREFVLGTAATSIVT</sequence>